<accession>A0A183CMT1</accession>
<proteinExistence type="predicted"/>
<reference evidence="2" key="2">
    <citation type="submission" date="2016-06" db="UniProtKB">
        <authorList>
            <consortium name="WormBaseParasite"/>
        </authorList>
    </citation>
    <scope>IDENTIFICATION</scope>
</reference>
<keyword evidence="1" id="KW-1185">Reference proteome</keyword>
<evidence type="ECO:0000313" key="2">
    <source>
        <dbReference type="WBParaSite" id="GPLIN_001418700"/>
    </source>
</evidence>
<dbReference type="Proteomes" id="UP000050741">
    <property type="component" value="Unassembled WGS sequence"/>
</dbReference>
<evidence type="ECO:0000313" key="1">
    <source>
        <dbReference type="Proteomes" id="UP000050741"/>
    </source>
</evidence>
<organism evidence="1 2">
    <name type="scientific">Globodera pallida</name>
    <name type="common">Potato cyst nematode worm</name>
    <name type="synonym">Heterodera pallida</name>
    <dbReference type="NCBI Taxonomy" id="36090"/>
    <lineage>
        <taxon>Eukaryota</taxon>
        <taxon>Metazoa</taxon>
        <taxon>Ecdysozoa</taxon>
        <taxon>Nematoda</taxon>
        <taxon>Chromadorea</taxon>
        <taxon>Rhabditida</taxon>
        <taxon>Tylenchina</taxon>
        <taxon>Tylenchomorpha</taxon>
        <taxon>Tylenchoidea</taxon>
        <taxon>Heteroderidae</taxon>
        <taxon>Heteroderinae</taxon>
        <taxon>Globodera</taxon>
    </lineage>
</organism>
<protein>
    <submittedName>
        <fullName evidence="2">Phospholipid scramblase</fullName>
    </submittedName>
</protein>
<name>A0A183CMT1_GLOPA</name>
<dbReference type="WBParaSite" id="GPLIN_001418700">
    <property type="protein sequence ID" value="GPLIN_001418700"/>
    <property type="gene ID" value="GPLIN_001418700"/>
</dbReference>
<sequence>MSGCCREGPYYLQDRPSNRSKLLDDYRKNRTANLQLIDLGNQVVAFALDPKGS</sequence>
<dbReference type="AlphaFoldDB" id="A0A183CMT1"/>
<reference evidence="1" key="1">
    <citation type="submission" date="2014-05" db="EMBL/GenBank/DDBJ databases">
        <title>The genome and life-stage specific transcriptomes of Globodera pallida elucidate key aspects of plant parasitism by a cyst nematode.</title>
        <authorList>
            <person name="Cotton J.A."/>
            <person name="Lilley C.J."/>
            <person name="Jones L.M."/>
            <person name="Kikuchi T."/>
            <person name="Reid A.J."/>
            <person name="Thorpe P."/>
            <person name="Tsai I.J."/>
            <person name="Beasley H."/>
            <person name="Blok V."/>
            <person name="Cock P.J.A."/>
            <person name="Van den Akker S.E."/>
            <person name="Holroyd N."/>
            <person name="Hunt M."/>
            <person name="Mantelin S."/>
            <person name="Naghra H."/>
            <person name="Pain A."/>
            <person name="Palomares-Rius J.E."/>
            <person name="Zarowiecki M."/>
            <person name="Berriman M."/>
            <person name="Jones J.T."/>
            <person name="Urwin P.E."/>
        </authorList>
    </citation>
    <scope>NUCLEOTIDE SEQUENCE [LARGE SCALE GENOMIC DNA]</scope>
    <source>
        <strain evidence="1">Lindley</strain>
    </source>
</reference>